<evidence type="ECO:0000259" key="4">
    <source>
        <dbReference type="Pfam" id="PF13359"/>
    </source>
</evidence>
<keyword evidence="2" id="KW-0479">Metal-binding</keyword>
<dbReference type="EMBL" id="CP021121">
    <property type="protein sequence ID" value="ARQ69615.1"/>
    <property type="molecule type" value="Genomic_DNA"/>
</dbReference>
<feature type="region of interest" description="Disordered" evidence="3">
    <location>
        <begin position="25"/>
        <end position="71"/>
    </location>
</feature>
<dbReference type="InterPro" id="IPR027806">
    <property type="entry name" value="HARBI1_dom"/>
</dbReference>
<name>A0A1W7CY16_9ACTN</name>
<accession>A0A1W7CY16</accession>
<evidence type="ECO:0000313" key="5">
    <source>
        <dbReference type="EMBL" id="ARQ69615.1"/>
    </source>
</evidence>
<comment type="cofactor">
    <cofactor evidence="1">
        <name>a divalent metal cation</name>
        <dbReference type="ChEBI" id="CHEBI:60240"/>
    </cofactor>
</comment>
<evidence type="ECO:0000256" key="2">
    <source>
        <dbReference type="ARBA" id="ARBA00022723"/>
    </source>
</evidence>
<dbReference type="Pfam" id="PF13359">
    <property type="entry name" value="DDE_Tnp_4"/>
    <property type="match status" value="1"/>
</dbReference>
<keyword evidence="6" id="KW-1185">Reference proteome</keyword>
<evidence type="ECO:0000256" key="3">
    <source>
        <dbReference type="SAM" id="MobiDB-lite"/>
    </source>
</evidence>
<dbReference type="KEGG" id="smao:CAG99_12710"/>
<organism evidence="5 6">
    <name type="scientific">Streptomyces marincola</name>
    <dbReference type="NCBI Taxonomy" id="2878388"/>
    <lineage>
        <taxon>Bacteria</taxon>
        <taxon>Bacillati</taxon>
        <taxon>Actinomycetota</taxon>
        <taxon>Actinomycetes</taxon>
        <taxon>Kitasatosporales</taxon>
        <taxon>Streptomycetaceae</taxon>
        <taxon>Streptomyces</taxon>
    </lineage>
</organism>
<feature type="compositionally biased region" description="Basic residues" evidence="3">
    <location>
        <begin position="35"/>
        <end position="47"/>
    </location>
</feature>
<protein>
    <recommendedName>
        <fullName evidence="4">DDE Tnp4 domain-containing protein</fullName>
    </recommendedName>
</protein>
<evidence type="ECO:0000313" key="6">
    <source>
        <dbReference type="Proteomes" id="UP000194218"/>
    </source>
</evidence>
<dbReference type="Proteomes" id="UP000194218">
    <property type="component" value="Chromosome"/>
</dbReference>
<dbReference type="GO" id="GO:0046872">
    <property type="term" value="F:metal ion binding"/>
    <property type="evidence" value="ECO:0007669"/>
    <property type="project" value="UniProtKB-KW"/>
</dbReference>
<evidence type="ECO:0000256" key="1">
    <source>
        <dbReference type="ARBA" id="ARBA00001968"/>
    </source>
</evidence>
<proteinExistence type="predicted"/>
<sequence length="227" mass="24833">MPTRQGGPIVRCYSAPPDVGGCARTVRAGQDQGRGRLRGHKPPRSSRRGSGLSHRMRTRSGGGTAANEPFPTCPRPWSVEVRAGIAADRPYYSGKHHRHGMNVQSWPIRSDACCGPRPLCPAAFHDIRAARPHGIIGTLTSANLPCCADKAYRGVGGTVRVPYWGRWEKLSAGQQAHHRSYAKIRGLGEQAVATLETWRLLRKLRCSTPRITDLVKAIPTRHLRSAA</sequence>
<feature type="domain" description="DDE Tnp4" evidence="4">
    <location>
        <begin position="86"/>
        <end position="216"/>
    </location>
</feature>
<gene>
    <name evidence="5" type="ORF">CAG99_12710</name>
</gene>
<reference evidence="5 6" key="1">
    <citation type="submission" date="2017-05" db="EMBL/GenBank/DDBJ databases">
        <title>Complete genome sequence of Streptomyces sp. SCSIO 03032 revealed the diverse biosynthetic pathways for its bioactive secondary metabolites.</title>
        <authorList>
            <person name="Ma L."/>
            <person name="Zhu Y."/>
            <person name="Zhang W."/>
            <person name="Zhang G."/>
            <person name="Tian X."/>
            <person name="Zhang S."/>
            <person name="Zhang C."/>
        </authorList>
    </citation>
    <scope>NUCLEOTIDE SEQUENCE [LARGE SCALE GENOMIC DNA]</scope>
    <source>
        <strain evidence="5 6">SCSIO 03032</strain>
    </source>
</reference>
<dbReference type="AlphaFoldDB" id="A0A1W7CY16"/>